<reference evidence="1" key="1">
    <citation type="submission" date="2019-03" db="EMBL/GenBank/DDBJ databases">
        <authorList>
            <person name="Mank J."/>
            <person name="Almeida P."/>
        </authorList>
    </citation>
    <scope>NUCLEOTIDE SEQUENCE</scope>
    <source>
        <strain evidence="1">78183</strain>
    </source>
</reference>
<dbReference type="InterPro" id="IPR036291">
    <property type="entry name" value="NAD(P)-bd_dom_sf"/>
</dbReference>
<dbReference type="InterPro" id="IPR002347">
    <property type="entry name" value="SDR_fam"/>
</dbReference>
<dbReference type="SUPFAM" id="SSF51735">
    <property type="entry name" value="NAD(P)-binding Rossmann-fold domains"/>
    <property type="match status" value="3"/>
</dbReference>
<dbReference type="AlphaFoldDB" id="A0A6N2KBF8"/>
<dbReference type="InterPro" id="IPR055280">
    <property type="entry name" value="TIC32"/>
</dbReference>
<protein>
    <recommendedName>
        <fullName evidence="2">Short-chain dehydrogenase TIC 32, chloroplastic</fullName>
    </recommendedName>
</protein>
<gene>
    <name evidence="1" type="ORF">SVIM_LOCUS62334</name>
</gene>
<dbReference type="PANTHER" id="PTHR48476">
    <property type="entry name" value="SHORT-CHAIN DEHYDROGENASE TIC 32, CHLOROPLASTIC-LIKE"/>
    <property type="match status" value="1"/>
</dbReference>
<organism evidence="1">
    <name type="scientific">Salix viminalis</name>
    <name type="common">Common osier</name>
    <name type="synonym">Basket willow</name>
    <dbReference type="NCBI Taxonomy" id="40686"/>
    <lineage>
        <taxon>Eukaryota</taxon>
        <taxon>Viridiplantae</taxon>
        <taxon>Streptophyta</taxon>
        <taxon>Embryophyta</taxon>
        <taxon>Tracheophyta</taxon>
        <taxon>Spermatophyta</taxon>
        <taxon>Magnoliopsida</taxon>
        <taxon>eudicotyledons</taxon>
        <taxon>Gunneridae</taxon>
        <taxon>Pentapetalae</taxon>
        <taxon>rosids</taxon>
        <taxon>fabids</taxon>
        <taxon>Malpighiales</taxon>
        <taxon>Salicaceae</taxon>
        <taxon>Saliceae</taxon>
        <taxon>Salix</taxon>
    </lineage>
</organism>
<accession>A0A6N2KBF8</accession>
<sequence>MLTLSEEPHKGSHDACPQHGHCLSLLPHCRRDSRKITGCCCCCCCCHCILCRLNLVHLIMWFFNRNGPSGFSASSTAEEVTRGIDASGLTAIVTGHTSPFYLNYDFCKITPLNSDIKKRRYPVIRASSGLGCETTRVLALRGVHVIMGVRNMAAGRDVKDAIVKEIPAARVDFMELDLSSLASVRKFASDFNSSGRPLNLLMNYGDTIHALQRQHRATVCNKSPGLLLDTMKKTARESDIEGRIVNVSSEFHRYPYPFEGILFDKLNDQSGYKRFLAYGQSKLANVLHANELTRRFKEDGINITANSLHPGIIATNLFRHNVSLANDNPIRVFLKSLAGLVLKNVEQGAATTCYVALNPQVKGASGEYFSGCNLAAASSYSRNADITGQERFAGCFYPVVACSTTGINLDHLIMWFFKRKGSSGFSSSSTAEKVTHGIDASGLTAIVTGASSGLGCETTRVLALRGVHVIMGVRNMAAGRDVKDAIVKEIPAARVDFMELDLSSLASVRKFASGFNSSGRPLNLLINNAGVMATPFTLSKDNIELQFATNHLGHFLLTSLLLDTMKKTARESDIEGRIVNVSSESHRSPYPEGIRFDKINDQSGYKKFLAYGQSKLANVLHANELARRFKEDGINITANSLHPGLIATNLFRHNMILADDNPIRVFIESLARLVLKNVQQGAATTCYVAINPQVKGASGEYFSGCNLAASSSESRDAELAKKLWDFTSSTAEDVTEGIDGSGLTAIVTGASSGIGAETARVLALRGVHVVMGVRNLEAGREVKEAIVKGNPDAKVDAMDLDLSSMASVKKFAEDFKSLNLPLNLLIYTFVSNNAGIMATPFMLSKDSIELQFATNHICMDAQARACVGGFFVSSRWWEEETVRCHFLLTNLLMETIRKTASASRKEGRIVNVSSRRHQFSYLEGIRFAKLSDPSGYNSLSAYGQSKLANILHANEIARQLKEDRVEVTANSVHPGLIATNLFRHYSFVTGLVGLAGKFVIKNVQQGAATTCYVALHPEVKGMSGQYFADSNIAKASLQANDAELAKKLWDFSLDLVRRGTNPS</sequence>
<dbReference type="Pfam" id="PF00106">
    <property type="entry name" value="adh_short"/>
    <property type="match status" value="3"/>
</dbReference>
<dbReference type="EMBL" id="CAADRP010000247">
    <property type="protein sequence ID" value="VFU25654.1"/>
    <property type="molecule type" value="Genomic_DNA"/>
</dbReference>
<evidence type="ECO:0008006" key="2">
    <source>
        <dbReference type="Google" id="ProtNLM"/>
    </source>
</evidence>
<proteinExistence type="predicted"/>
<evidence type="ECO:0000313" key="1">
    <source>
        <dbReference type="EMBL" id="VFU25654.1"/>
    </source>
</evidence>
<dbReference type="PRINTS" id="PR00081">
    <property type="entry name" value="GDHRDH"/>
</dbReference>
<dbReference type="Gene3D" id="3.40.50.720">
    <property type="entry name" value="NAD(P)-binding Rossmann-like Domain"/>
    <property type="match status" value="3"/>
</dbReference>
<name>A0A6N2KBF8_SALVM</name>
<dbReference type="CDD" id="cd05327">
    <property type="entry name" value="retinol-DH_like_SDR_c_like"/>
    <property type="match status" value="2"/>
</dbReference>
<dbReference type="PANTHER" id="PTHR48476:SF1">
    <property type="entry name" value="SHORT-CHAIN DEHYDROGENASE TIC 32, CHLOROPLASTIC-LIKE"/>
    <property type="match status" value="1"/>
</dbReference>